<proteinExistence type="predicted"/>
<accession>A0ABR3EU12</accession>
<dbReference type="Proteomes" id="UP001465976">
    <property type="component" value="Unassembled WGS sequence"/>
</dbReference>
<dbReference type="EMBL" id="JBAHYK010001912">
    <property type="protein sequence ID" value="KAL0566397.1"/>
    <property type="molecule type" value="Genomic_DNA"/>
</dbReference>
<evidence type="ECO:0000256" key="1">
    <source>
        <dbReference type="SAM" id="Coils"/>
    </source>
</evidence>
<evidence type="ECO:0000313" key="3">
    <source>
        <dbReference type="EMBL" id="KAL0566397.1"/>
    </source>
</evidence>
<feature type="compositionally biased region" description="Pro residues" evidence="2">
    <location>
        <begin position="29"/>
        <end position="46"/>
    </location>
</feature>
<keyword evidence="4" id="KW-1185">Reference proteome</keyword>
<organism evidence="3 4">
    <name type="scientific">Marasmius crinis-equi</name>
    <dbReference type="NCBI Taxonomy" id="585013"/>
    <lineage>
        <taxon>Eukaryota</taxon>
        <taxon>Fungi</taxon>
        <taxon>Dikarya</taxon>
        <taxon>Basidiomycota</taxon>
        <taxon>Agaricomycotina</taxon>
        <taxon>Agaricomycetes</taxon>
        <taxon>Agaricomycetidae</taxon>
        <taxon>Agaricales</taxon>
        <taxon>Marasmiineae</taxon>
        <taxon>Marasmiaceae</taxon>
        <taxon>Marasmius</taxon>
    </lineage>
</organism>
<evidence type="ECO:0000256" key="2">
    <source>
        <dbReference type="SAM" id="MobiDB-lite"/>
    </source>
</evidence>
<comment type="caution">
    <text evidence="3">The sequence shown here is derived from an EMBL/GenBank/DDBJ whole genome shotgun (WGS) entry which is preliminary data.</text>
</comment>
<reference evidence="3 4" key="1">
    <citation type="submission" date="2024-02" db="EMBL/GenBank/DDBJ databases">
        <title>A draft genome for the cacao thread blight pathogen Marasmius crinis-equi.</title>
        <authorList>
            <person name="Cohen S.P."/>
            <person name="Baruah I.K."/>
            <person name="Amoako-Attah I."/>
            <person name="Bukari Y."/>
            <person name="Meinhardt L.W."/>
            <person name="Bailey B.A."/>
        </authorList>
    </citation>
    <scope>NUCLEOTIDE SEQUENCE [LARGE SCALE GENOMIC DNA]</scope>
    <source>
        <strain evidence="3 4">GH-76</strain>
    </source>
</reference>
<feature type="coiled-coil region" evidence="1">
    <location>
        <begin position="224"/>
        <end position="265"/>
    </location>
</feature>
<protein>
    <submittedName>
        <fullName evidence="3">Uncharacterized protein</fullName>
    </submittedName>
</protein>
<gene>
    <name evidence="3" type="ORF">V5O48_015621</name>
</gene>
<keyword evidence="1" id="KW-0175">Coiled coil</keyword>
<name>A0ABR3EU12_9AGAR</name>
<sequence>MSTPSSPRSEPDTVLIPPNPIANGAPPANSSPPPLMRDISPVPPLAQPSHRRASGWNTVAANAAQWSQGNNGWGDDVEVTERTLAADHLREQCPTPRITSLAAPGDGWGGDGSAPALFHWHASDASEKPSDRHIAQYARMDMRKVYAPGRQSILDSMPTGPWARTQVIRSLPEAQRSDIPGPTFTLSQVTDRLKEVTDIVSMKKAQAAANMAKLDTIREQQEPLRRRLHELDQLRNEVHDNNREIAEERKRLDIVIRDLKDLEALALTFA</sequence>
<evidence type="ECO:0000313" key="4">
    <source>
        <dbReference type="Proteomes" id="UP001465976"/>
    </source>
</evidence>
<feature type="region of interest" description="Disordered" evidence="2">
    <location>
        <begin position="1"/>
        <end position="52"/>
    </location>
</feature>